<evidence type="ECO:0000256" key="1">
    <source>
        <dbReference type="ARBA" id="ARBA00022527"/>
    </source>
</evidence>
<reference evidence="5" key="1">
    <citation type="journal article" date="2019" name="Int. J. Syst. Evol. Microbiol.">
        <title>The Global Catalogue of Microorganisms (GCM) 10K type strain sequencing project: providing services to taxonomists for standard genome sequencing and annotation.</title>
        <authorList>
            <consortium name="The Broad Institute Genomics Platform"/>
            <consortium name="The Broad Institute Genome Sequencing Center for Infectious Disease"/>
            <person name="Wu L."/>
            <person name="Ma J."/>
        </authorList>
    </citation>
    <scope>NUCLEOTIDE SEQUENCE [LARGE SCALE GENOMIC DNA]</scope>
    <source>
        <strain evidence="5">JCM 14560</strain>
    </source>
</reference>
<feature type="region of interest" description="Disordered" evidence="2">
    <location>
        <begin position="1"/>
        <end position="23"/>
    </location>
</feature>
<keyword evidence="1" id="KW-0418">Kinase</keyword>
<evidence type="ECO:0000313" key="4">
    <source>
        <dbReference type="EMBL" id="GAA2155085.1"/>
    </source>
</evidence>
<dbReference type="Proteomes" id="UP001422759">
    <property type="component" value="Unassembled WGS sequence"/>
</dbReference>
<keyword evidence="1" id="KW-0808">Transferase</keyword>
<dbReference type="PANTHER" id="PTHR35526">
    <property type="entry name" value="ANTI-SIGMA-F FACTOR RSBW-RELATED"/>
    <property type="match status" value="1"/>
</dbReference>
<dbReference type="GO" id="GO:0005524">
    <property type="term" value="F:ATP binding"/>
    <property type="evidence" value="ECO:0007669"/>
    <property type="project" value="UniProtKB-KW"/>
</dbReference>
<dbReference type="InterPro" id="IPR036890">
    <property type="entry name" value="HATPase_C_sf"/>
</dbReference>
<evidence type="ECO:0000259" key="3">
    <source>
        <dbReference type="Pfam" id="PF13581"/>
    </source>
</evidence>
<dbReference type="SUPFAM" id="SSF55874">
    <property type="entry name" value="ATPase domain of HSP90 chaperone/DNA topoisomerase II/histidine kinase"/>
    <property type="match status" value="1"/>
</dbReference>
<dbReference type="EMBL" id="BAAANT010000044">
    <property type="protein sequence ID" value="GAA2155085.1"/>
    <property type="molecule type" value="Genomic_DNA"/>
</dbReference>
<keyword evidence="4" id="KW-0067">ATP-binding</keyword>
<evidence type="ECO:0000313" key="5">
    <source>
        <dbReference type="Proteomes" id="UP001422759"/>
    </source>
</evidence>
<feature type="domain" description="Histidine kinase/HSP90-like ATPase" evidence="3">
    <location>
        <begin position="52"/>
        <end position="148"/>
    </location>
</feature>
<accession>A0ABP5M086</accession>
<dbReference type="CDD" id="cd16936">
    <property type="entry name" value="HATPase_RsbW-like"/>
    <property type="match status" value="1"/>
</dbReference>
<evidence type="ECO:0000256" key="2">
    <source>
        <dbReference type="SAM" id="MobiDB-lite"/>
    </source>
</evidence>
<name>A0ABP5M086_9ACTN</name>
<sequence length="162" mass="17343">MTSSGGPPPPSDTQRPGLPAAGQRRRLVMAGLPGPVSRGRNFTRQALLDWRWPADRTPSAEESVEDVLLLVSELLANAALHAGGPQELILHATPTVLRIEVLDASPLVPQPRSPHLPALPGGHGLHIVKRLSDRWGVATREDGKTVWAEVDPGSTPPPTRSR</sequence>
<proteinExistence type="predicted"/>
<dbReference type="Pfam" id="PF13581">
    <property type="entry name" value="HATPase_c_2"/>
    <property type="match status" value="1"/>
</dbReference>
<protein>
    <submittedName>
        <fullName evidence="4">ATP-binding protein</fullName>
    </submittedName>
</protein>
<dbReference type="Gene3D" id="3.30.565.10">
    <property type="entry name" value="Histidine kinase-like ATPase, C-terminal domain"/>
    <property type="match status" value="1"/>
</dbReference>
<keyword evidence="1" id="KW-0723">Serine/threonine-protein kinase</keyword>
<keyword evidence="4" id="KW-0547">Nucleotide-binding</keyword>
<dbReference type="PANTHER" id="PTHR35526:SF3">
    <property type="entry name" value="ANTI-SIGMA-F FACTOR RSBW"/>
    <property type="match status" value="1"/>
</dbReference>
<feature type="compositionally biased region" description="Pro residues" evidence="2">
    <location>
        <begin position="1"/>
        <end position="11"/>
    </location>
</feature>
<dbReference type="InterPro" id="IPR050267">
    <property type="entry name" value="Anti-sigma-factor_SerPK"/>
</dbReference>
<dbReference type="InterPro" id="IPR003594">
    <property type="entry name" value="HATPase_dom"/>
</dbReference>
<organism evidence="4 5">
    <name type="scientific">Kitasatospora kazusensis</name>
    <dbReference type="NCBI Taxonomy" id="407974"/>
    <lineage>
        <taxon>Bacteria</taxon>
        <taxon>Bacillati</taxon>
        <taxon>Actinomycetota</taxon>
        <taxon>Actinomycetes</taxon>
        <taxon>Kitasatosporales</taxon>
        <taxon>Streptomycetaceae</taxon>
        <taxon>Kitasatospora</taxon>
    </lineage>
</organism>
<comment type="caution">
    <text evidence="4">The sequence shown here is derived from an EMBL/GenBank/DDBJ whole genome shotgun (WGS) entry which is preliminary data.</text>
</comment>
<keyword evidence="5" id="KW-1185">Reference proteome</keyword>
<gene>
    <name evidence="4" type="ORF">GCM10009760_54720</name>
</gene>